<dbReference type="AlphaFoldDB" id="A0A0Q0Z9Y3"/>
<keyword evidence="2" id="KW-1133">Transmembrane helix</keyword>
<evidence type="ECO:0000256" key="2">
    <source>
        <dbReference type="SAM" id="Phobius"/>
    </source>
</evidence>
<dbReference type="Proteomes" id="UP000050488">
    <property type="component" value="Unassembled WGS sequence"/>
</dbReference>
<protein>
    <submittedName>
        <fullName evidence="3">Uncharacterized protein</fullName>
    </submittedName>
</protein>
<proteinExistence type="predicted"/>
<keyword evidence="2" id="KW-0472">Membrane</keyword>
<dbReference type="RefSeq" id="WP_156334608.1">
    <property type="nucleotide sequence ID" value="NZ_JAUSQY010000001.1"/>
</dbReference>
<dbReference type="STRING" id="1544413.Clow_00759"/>
<comment type="caution">
    <text evidence="3">The sequence shown here is derived from an EMBL/GenBank/DDBJ whole genome shotgun (WGS) entry which is preliminary data.</text>
</comment>
<organism evidence="3 4">
    <name type="scientific">Corynebacterium lowii</name>
    <dbReference type="NCBI Taxonomy" id="1544413"/>
    <lineage>
        <taxon>Bacteria</taxon>
        <taxon>Bacillati</taxon>
        <taxon>Actinomycetota</taxon>
        <taxon>Actinomycetes</taxon>
        <taxon>Mycobacteriales</taxon>
        <taxon>Corynebacteriaceae</taxon>
        <taxon>Corynebacterium</taxon>
    </lineage>
</organism>
<evidence type="ECO:0000256" key="1">
    <source>
        <dbReference type="SAM" id="MobiDB-lite"/>
    </source>
</evidence>
<feature type="region of interest" description="Disordered" evidence="1">
    <location>
        <begin position="97"/>
        <end position="119"/>
    </location>
</feature>
<evidence type="ECO:0000313" key="4">
    <source>
        <dbReference type="Proteomes" id="UP000050488"/>
    </source>
</evidence>
<sequence length="119" mass="12554">MTLSLSPLDNSRSASFEAAPPAAIWEPVESLSVSHVRTLTRSIEHPFLGGEHSSPQREKGAGTPTRRSFSDRLTTYLVGGAFGLSIVLGGVFLADDGQEPSTVATQTDPSSTAMLGQPR</sequence>
<feature type="region of interest" description="Disordered" evidence="1">
    <location>
        <begin position="45"/>
        <end position="67"/>
    </location>
</feature>
<name>A0A0Q0Z9Y3_9CORY</name>
<dbReference type="EMBL" id="LKEV01000002">
    <property type="protein sequence ID" value="KQB86551.1"/>
    <property type="molecule type" value="Genomic_DNA"/>
</dbReference>
<keyword evidence="4" id="KW-1185">Reference proteome</keyword>
<dbReference type="PATRIC" id="fig|1544413.3.peg.760"/>
<reference evidence="3 4" key="1">
    <citation type="submission" date="2015-10" db="EMBL/GenBank/DDBJ databases">
        <title>Corynebacteirum lowii and Corynebacterium oculi species nova, derived from human clinical disease and and emended description of Corynebacterium mastiditis.</title>
        <authorList>
            <person name="Bernard K."/>
            <person name="Pacheco A.L."/>
            <person name="Mcdougall C."/>
            <person name="Burtx T."/>
            <person name="Weibe D."/>
            <person name="Tyler S."/>
            <person name="Olson A.B."/>
            <person name="Cnockaert M."/>
            <person name="Eguchi H."/>
            <person name="Kuwahara T."/>
            <person name="Nakayama-Imaohji H."/>
            <person name="Boudewijins M."/>
            <person name="Van Hoecke F."/>
            <person name="Bernier A.-M."/>
            <person name="Vandamme P."/>
        </authorList>
    </citation>
    <scope>NUCLEOTIDE SEQUENCE [LARGE SCALE GENOMIC DNA]</scope>
    <source>
        <strain evidence="3 4">NML 130206</strain>
    </source>
</reference>
<feature type="compositionally biased region" description="Polar residues" evidence="1">
    <location>
        <begin position="99"/>
        <end position="119"/>
    </location>
</feature>
<keyword evidence="2" id="KW-0812">Transmembrane</keyword>
<evidence type="ECO:0000313" key="3">
    <source>
        <dbReference type="EMBL" id="KQB86551.1"/>
    </source>
</evidence>
<accession>A0A0Q0Z9Y3</accession>
<gene>
    <name evidence="3" type="ORF">Clow_00759</name>
</gene>
<dbReference type="OrthoDB" id="9996324at2"/>
<feature type="transmembrane region" description="Helical" evidence="2">
    <location>
        <begin position="73"/>
        <end position="94"/>
    </location>
</feature>